<proteinExistence type="inferred from homology"/>
<evidence type="ECO:0000256" key="1">
    <source>
        <dbReference type="ARBA" id="ARBA00004141"/>
    </source>
</evidence>
<keyword evidence="15" id="KW-1185">Reference proteome</keyword>
<sequence>MAIAAHYIYNISVGIGLHRLWAHSAYKTNKFVEFILMIVSSGTLQGPAIAWASDHALHHTYMDEELDPHSPLKFKNKLKGFLWSHIGWMLFEDISKKHIDKGTMRRLGCSKILVFQLQHYWKLAVSMNLVVPFIIGYLIGGDLKSAIAAYIFIGLGRAFQQQMTFCVNSLTHFIGSQPYLNGTPGEIPWMFFLLLGENWHNYHHAFARDYRNGWKWHQLDIHKWIIYLMSKVGLAHDLVVTPKERILAKQAEAKSELSELMKDKLSSVEIGAIGIADMARQQIRNLEKGANMIADSIKVKLVNLEEAAENLLHGIRGKMKDCSFKSQKKVVKAALKKLEELEVIAYKLGLSKAS</sequence>
<comment type="similarity">
    <text evidence="2 12">Belongs to the fatty acid desaturase type 1 family.</text>
</comment>
<dbReference type="GO" id="GO:0016717">
    <property type="term" value="F:oxidoreductase activity, acting on paired donors, with oxidation of a pair of donors resulting in the reduction of molecular oxygen to two molecules of water"/>
    <property type="evidence" value="ECO:0007669"/>
    <property type="project" value="InterPro"/>
</dbReference>
<evidence type="ECO:0000256" key="3">
    <source>
        <dbReference type="ARBA" id="ARBA00022516"/>
    </source>
</evidence>
<keyword evidence="7 12" id="KW-0560">Oxidoreductase</keyword>
<dbReference type="CDD" id="cd03505">
    <property type="entry name" value="Delta9-FADS-like"/>
    <property type="match status" value="1"/>
</dbReference>
<dbReference type="PANTHER" id="PTHR11351">
    <property type="entry name" value="ACYL-COA DESATURASE"/>
    <property type="match status" value="1"/>
</dbReference>
<dbReference type="PRINTS" id="PR00075">
    <property type="entry name" value="FACDDSATRASE"/>
</dbReference>
<evidence type="ECO:0000256" key="2">
    <source>
        <dbReference type="ARBA" id="ARBA00009295"/>
    </source>
</evidence>
<evidence type="ECO:0000256" key="12">
    <source>
        <dbReference type="RuleBase" id="RU000581"/>
    </source>
</evidence>
<evidence type="ECO:0000256" key="11">
    <source>
        <dbReference type="ARBA" id="ARBA00023160"/>
    </source>
</evidence>
<accession>A0A8S4BZL7</accession>
<comment type="caution">
    <text evidence="14">The sequence shown here is derived from an EMBL/GenBank/DDBJ whole genome shotgun (WGS) entry which is preliminary data.</text>
</comment>
<protein>
    <submittedName>
        <fullName evidence="14">Acyl-CoA desaturase</fullName>
    </submittedName>
</protein>
<evidence type="ECO:0000256" key="9">
    <source>
        <dbReference type="ARBA" id="ARBA00023098"/>
    </source>
</evidence>
<evidence type="ECO:0000256" key="5">
    <source>
        <dbReference type="ARBA" id="ARBA00022832"/>
    </source>
</evidence>
<dbReference type="PANTHER" id="PTHR11351:SF31">
    <property type="entry name" value="DESATURASE 1, ISOFORM A-RELATED"/>
    <property type="match status" value="1"/>
</dbReference>
<comment type="domain">
    <text evidence="12">The histidine box domains are involved in binding the catalytic metal ions.</text>
</comment>
<keyword evidence="3 12" id="KW-0444">Lipid biosynthesis</keyword>
<dbReference type="Pfam" id="PF00487">
    <property type="entry name" value="FA_desaturase"/>
    <property type="match status" value="1"/>
</dbReference>
<evidence type="ECO:0000256" key="7">
    <source>
        <dbReference type="ARBA" id="ARBA00023002"/>
    </source>
</evidence>
<keyword evidence="11 12" id="KW-0275">Fatty acid biosynthesis</keyword>
<organism evidence="14 15">
    <name type="scientific">Hyalomma marginatum</name>
    <dbReference type="NCBI Taxonomy" id="34627"/>
    <lineage>
        <taxon>Eukaryota</taxon>
        <taxon>Metazoa</taxon>
        <taxon>Ecdysozoa</taxon>
        <taxon>Arthropoda</taxon>
        <taxon>Chelicerata</taxon>
        <taxon>Arachnida</taxon>
        <taxon>Acari</taxon>
        <taxon>Parasitiformes</taxon>
        <taxon>Ixodida</taxon>
        <taxon>Ixodoidea</taxon>
        <taxon>Ixodidae</taxon>
        <taxon>Hyalomminae</taxon>
        <taxon>Hyalomma</taxon>
    </lineage>
</organism>
<keyword evidence="10" id="KW-0472">Membrane</keyword>
<feature type="domain" description="Fatty acid desaturase" evidence="13">
    <location>
        <begin position="9"/>
        <end position="224"/>
    </location>
</feature>
<gene>
    <name evidence="14" type="ORF">MHYMCMPASI_00094</name>
</gene>
<name>A0A8S4BZL7_9ACAR</name>
<dbReference type="InterPro" id="IPR015876">
    <property type="entry name" value="Acyl-CoA_DS"/>
</dbReference>
<keyword evidence="5" id="KW-0276">Fatty acid metabolism</keyword>
<dbReference type="InterPro" id="IPR005804">
    <property type="entry name" value="FA_desaturase_dom"/>
</dbReference>
<evidence type="ECO:0000313" key="15">
    <source>
        <dbReference type="Proteomes" id="UP000837675"/>
    </source>
</evidence>
<dbReference type="EMBL" id="CAJVAF010000025">
    <property type="protein sequence ID" value="CAG7589118.1"/>
    <property type="molecule type" value="Genomic_DNA"/>
</dbReference>
<reference evidence="14" key="1">
    <citation type="submission" date="2021-06" db="EMBL/GenBank/DDBJ databases">
        <authorList>
            <person name="Nardi T."/>
            <person name="Nardi T."/>
        </authorList>
    </citation>
    <scope>NUCLEOTIDE SEQUENCE</scope>
</reference>
<evidence type="ECO:0000256" key="10">
    <source>
        <dbReference type="ARBA" id="ARBA00023136"/>
    </source>
</evidence>
<keyword evidence="8" id="KW-0408">Iron</keyword>
<keyword evidence="6" id="KW-1133">Transmembrane helix</keyword>
<keyword evidence="4 12" id="KW-0812">Transmembrane</keyword>
<evidence type="ECO:0000256" key="4">
    <source>
        <dbReference type="ARBA" id="ARBA00022692"/>
    </source>
</evidence>
<evidence type="ECO:0000256" key="8">
    <source>
        <dbReference type="ARBA" id="ARBA00023004"/>
    </source>
</evidence>
<dbReference type="GO" id="GO:0016020">
    <property type="term" value="C:membrane"/>
    <property type="evidence" value="ECO:0007669"/>
    <property type="project" value="UniProtKB-SubCell"/>
</dbReference>
<comment type="cofactor">
    <cofactor evidence="12">
        <name>Fe(2+)</name>
        <dbReference type="ChEBI" id="CHEBI:29033"/>
    </cofactor>
</comment>
<evidence type="ECO:0000256" key="6">
    <source>
        <dbReference type="ARBA" id="ARBA00022989"/>
    </source>
</evidence>
<keyword evidence="9" id="KW-0443">Lipid metabolism</keyword>
<dbReference type="AlphaFoldDB" id="A0A8S4BZL7"/>
<evidence type="ECO:0000313" key="14">
    <source>
        <dbReference type="EMBL" id="CAG7589118.1"/>
    </source>
</evidence>
<dbReference type="Proteomes" id="UP000837675">
    <property type="component" value="Unassembled WGS sequence"/>
</dbReference>
<evidence type="ECO:0000259" key="13">
    <source>
        <dbReference type="Pfam" id="PF00487"/>
    </source>
</evidence>
<dbReference type="GO" id="GO:0006633">
    <property type="term" value="P:fatty acid biosynthetic process"/>
    <property type="evidence" value="ECO:0007669"/>
    <property type="project" value="UniProtKB-KW"/>
</dbReference>
<comment type="subcellular location">
    <subcellularLocation>
        <location evidence="1">Membrane</location>
        <topology evidence="1">Multi-pass membrane protein</topology>
    </subcellularLocation>
</comment>